<gene>
    <name evidence="1" type="ORF">H5410_001043</name>
</gene>
<proteinExistence type="predicted"/>
<dbReference type="AlphaFoldDB" id="A0A9J6AXT0"/>
<reference evidence="1 2" key="1">
    <citation type="submission" date="2020-09" db="EMBL/GenBank/DDBJ databases">
        <title>De no assembly of potato wild relative species, Solanum commersonii.</title>
        <authorList>
            <person name="Cho K."/>
        </authorList>
    </citation>
    <scope>NUCLEOTIDE SEQUENCE [LARGE SCALE GENOMIC DNA]</scope>
    <source>
        <strain evidence="1">LZ3.2</strain>
        <tissue evidence="1">Leaf</tissue>
    </source>
</reference>
<feature type="non-terminal residue" evidence="1">
    <location>
        <position position="1"/>
    </location>
</feature>
<comment type="caution">
    <text evidence="1">The sequence shown here is derived from an EMBL/GenBank/DDBJ whole genome shotgun (WGS) entry which is preliminary data.</text>
</comment>
<dbReference type="Proteomes" id="UP000824120">
    <property type="component" value="Chromosome 1"/>
</dbReference>
<organism evidence="1 2">
    <name type="scientific">Solanum commersonii</name>
    <name type="common">Commerson's wild potato</name>
    <name type="synonym">Commerson's nightshade</name>
    <dbReference type="NCBI Taxonomy" id="4109"/>
    <lineage>
        <taxon>Eukaryota</taxon>
        <taxon>Viridiplantae</taxon>
        <taxon>Streptophyta</taxon>
        <taxon>Embryophyta</taxon>
        <taxon>Tracheophyta</taxon>
        <taxon>Spermatophyta</taxon>
        <taxon>Magnoliopsida</taxon>
        <taxon>eudicotyledons</taxon>
        <taxon>Gunneridae</taxon>
        <taxon>Pentapetalae</taxon>
        <taxon>asterids</taxon>
        <taxon>lamiids</taxon>
        <taxon>Solanales</taxon>
        <taxon>Solanaceae</taxon>
        <taxon>Solanoideae</taxon>
        <taxon>Solaneae</taxon>
        <taxon>Solanum</taxon>
    </lineage>
</organism>
<evidence type="ECO:0000313" key="2">
    <source>
        <dbReference type="Proteomes" id="UP000824120"/>
    </source>
</evidence>
<sequence length="131" mass="15021">MTKEKAINPLEATPSDSYNKLPSYLYILDTNYPGSRLRMKKIDENQFCIFWMTTTSWETYNGNILSLAYDIVNSKNDASCWIGSLNSLEKLLMFGRWNFTNLTSASNTFITLCGKPQEMLTENEAQSMLMT</sequence>
<accession>A0A9J6AXT0</accession>
<name>A0A9J6AXT0_SOLCO</name>
<evidence type="ECO:0000313" key="1">
    <source>
        <dbReference type="EMBL" id="KAG5629326.1"/>
    </source>
</evidence>
<protein>
    <submittedName>
        <fullName evidence="1">Uncharacterized protein</fullName>
    </submittedName>
</protein>
<keyword evidence="2" id="KW-1185">Reference proteome</keyword>
<dbReference type="OrthoDB" id="1300069at2759"/>
<dbReference type="EMBL" id="JACXVP010000001">
    <property type="protein sequence ID" value="KAG5629326.1"/>
    <property type="molecule type" value="Genomic_DNA"/>
</dbReference>